<reference evidence="1" key="1">
    <citation type="submission" date="2023-04" db="EMBL/GenBank/DDBJ databases">
        <authorList>
            <person name="Vijverberg K."/>
            <person name="Xiong W."/>
            <person name="Schranz E."/>
        </authorList>
    </citation>
    <scope>NUCLEOTIDE SEQUENCE</scope>
</reference>
<proteinExistence type="predicted"/>
<sequence length="113" mass="13040">MATEVTQVVIHIARTSIDTRFHYTRSGVFHQIILDKDRAYRGVSGERFVVYWMAEMEEKMVEKVVISSSGIGYTKEHKSKYLEKIGRNVVEIFVLEKSREGGGRRSMVDVLNQ</sequence>
<organism evidence="1 2">
    <name type="scientific">Lactuca saligna</name>
    <name type="common">Willowleaf lettuce</name>
    <dbReference type="NCBI Taxonomy" id="75948"/>
    <lineage>
        <taxon>Eukaryota</taxon>
        <taxon>Viridiplantae</taxon>
        <taxon>Streptophyta</taxon>
        <taxon>Embryophyta</taxon>
        <taxon>Tracheophyta</taxon>
        <taxon>Spermatophyta</taxon>
        <taxon>Magnoliopsida</taxon>
        <taxon>eudicotyledons</taxon>
        <taxon>Gunneridae</taxon>
        <taxon>Pentapetalae</taxon>
        <taxon>asterids</taxon>
        <taxon>campanulids</taxon>
        <taxon>Asterales</taxon>
        <taxon>Asteraceae</taxon>
        <taxon>Cichorioideae</taxon>
        <taxon>Cichorieae</taxon>
        <taxon>Lactucinae</taxon>
        <taxon>Lactuca</taxon>
    </lineage>
</organism>
<name>A0AA35Y9F4_LACSI</name>
<dbReference type="EMBL" id="OX465086">
    <property type="protein sequence ID" value="CAI9262743.1"/>
    <property type="molecule type" value="Genomic_DNA"/>
</dbReference>
<gene>
    <name evidence="1" type="ORF">LSALG_LOCUS3466</name>
</gene>
<dbReference type="AlphaFoldDB" id="A0AA35Y9F4"/>
<keyword evidence="2" id="KW-1185">Reference proteome</keyword>
<protein>
    <submittedName>
        <fullName evidence="1">Uncharacterized protein</fullName>
    </submittedName>
</protein>
<dbReference type="Proteomes" id="UP001177003">
    <property type="component" value="Chromosome 0"/>
</dbReference>
<evidence type="ECO:0000313" key="1">
    <source>
        <dbReference type="EMBL" id="CAI9262743.1"/>
    </source>
</evidence>
<evidence type="ECO:0000313" key="2">
    <source>
        <dbReference type="Proteomes" id="UP001177003"/>
    </source>
</evidence>
<accession>A0AA35Y9F4</accession>